<comment type="similarity">
    <text evidence="2">Belongs to the membrane fusion protein (MFP) (TC 8.A.1) family.</text>
</comment>
<dbReference type="InterPro" id="IPR006143">
    <property type="entry name" value="RND_pump_MFP"/>
</dbReference>
<sequence length="373" mass="41564">MKKIVIAAGILLVVSVMVGINVVRSIQTDQFEVTTSTLQVKELTETVTVPGALSIAEEQFIFYSPEKGEVSEILVGEGEKVDVGTPLVKYRNDQLAIERKKHSLMIESGYIKINNIEDQEDRLQEKEEELAKQVGEEEAAKQVDPEYDQLTTEKRMANLDVRQLLLQQEFYDKQVEDMEVRSEIKGTVIKVDENVAGPDPTNMNSLLHIADLDSYFVSGVISEYDALKIKAGDNVVITSDTWPERTWKGKVEFISILPQKQTNGLENNSTDFTQYPIKVSINQPESLKPGFQLMMEIETNKREVSVLPTEAIKQDGDKQTVFIIKDGKAVRREVKTGLSEGELIEVVAGLGPDDQVIVNPPQGLKEGAGVTLK</sequence>
<name>A0ABS7K516_9BACI</name>
<evidence type="ECO:0000256" key="2">
    <source>
        <dbReference type="ARBA" id="ARBA00009477"/>
    </source>
</evidence>
<evidence type="ECO:0000259" key="5">
    <source>
        <dbReference type="Pfam" id="PF25982"/>
    </source>
</evidence>
<feature type="domain" description="YknX-like C-terminal permuted SH3-like" evidence="7">
    <location>
        <begin position="305"/>
        <end position="371"/>
    </location>
</feature>
<comment type="caution">
    <text evidence="9">The sequence shown here is derived from an EMBL/GenBank/DDBJ whole genome shotgun (WGS) entry which is preliminary data.</text>
</comment>
<dbReference type="PANTHER" id="PTHR32347">
    <property type="entry name" value="EFFLUX SYSTEM COMPONENT YKNX-RELATED"/>
    <property type="match status" value="1"/>
</dbReference>
<dbReference type="InterPro" id="IPR050465">
    <property type="entry name" value="UPF0194_transport"/>
</dbReference>
<dbReference type="Pfam" id="PF25982">
    <property type="entry name" value="HH_YknX"/>
    <property type="match status" value="1"/>
</dbReference>
<keyword evidence="3 4" id="KW-0175">Coiled coil</keyword>
<evidence type="ECO:0000259" key="6">
    <source>
        <dbReference type="Pfam" id="PF25984"/>
    </source>
</evidence>
<feature type="coiled-coil region" evidence="4">
    <location>
        <begin position="113"/>
        <end position="143"/>
    </location>
</feature>
<evidence type="ECO:0000313" key="10">
    <source>
        <dbReference type="Proteomes" id="UP000769780"/>
    </source>
</evidence>
<dbReference type="PANTHER" id="PTHR32347:SF14">
    <property type="entry name" value="EFFLUX SYSTEM COMPONENT YKNX-RELATED"/>
    <property type="match status" value="1"/>
</dbReference>
<dbReference type="Pfam" id="PF25989">
    <property type="entry name" value="YknX_C"/>
    <property type="match status" value="1"/>
</dbReference>
<evidence type="ECO:0000256" key="3">
    <source>
        <dbReference type="ARBA" id="ARBA00023054"/>
    </source>
</evidence>
<comment type="subcellular location">
    <subcellularLocation>
        <location evidence="1">Cell envelope</location>
    </subcellularLocation>
</comment>
<proteinExistence type="inferred from homology"/>
<dbReference type="InterPro" id="IPR058636">
    <property type="entry name" value="Beta-barrel_YknX"/>
</dbReference>
<evidence type="ECO:0000313" key="9">
    <source>
        <dbReference type="EMBL" id="MBY0097268.1"/>
    </source>
</evidence>
<feature type="domain" description="YknX-like barrel-sandwich hybrid" evidence="6">
    <location>
        <begin position="59"/>
        <end position="210"/>
    </location>
</feature>
<dbReference type="RefSeq" id="WP_221873493.1">
    <property type="nucleotide sequence ID" value="NZ_JACWFH010000012.1"/>
</dbReference>
<accession>A0ABS7K516</accession>
<dbReference type="Pfam" id="PF25984">
    <property type="entry name" value="BSH_YknX"/>
    <property type="match status" value="1"/>
</dbReference>
<dbReference type="InterPro" id="IPR058637">
    <property type="entry name" value="YknX-like_C"/>
</dbReference>
<organism evidence="9 10">
    <name type="scientific">Mesobacillus maritimus</name>
    <dbReference type="NCBI Taxonomy" id="1643336"/>
    <lineage>
        <taxon>Bacteria</taxon>
        <taxon>Bacillati</taxon>
        <taxon>Bacillota</taxon>
        <taxon>Bacilli</taxon>
        <taxon>Bacillales</taxon>
        <taxon>Bacillaceae</taxon>
        <taxon>Mesobacillus</taxon>
    </lineage>
</organism>
<feature type="domain" description="YknX-like alpha-helical hairpin" evidence="5">
    <location>
        <begin position="93"/>
        <end position="176"/>
    </location>
</feature>
<dbReference type="Pfam" id="PF25990">
    <property type="entry name" value="Beta-barrel_YknX"/>
    <property type="match status" value="1"/>
</dbReference>
<dbReference type="Proteomes" id="UP000769780">
    <property type="component" value="Unassembled WGS sequence"/>
</dbReference>
<dbReference type="EMBL" id="JACWFH010000012">
    <property type="protein sequence ID" value="MBY0097268.1"/>
    <property type="molecule type" value="Genomic_DNA"/>
</dbReference>
<evidence type="ECO:0000256" key="1">
    <source>
        <dbReference type="ARBA" id="ARBA00004196"/>
    </source>
</evidence>
<evidence type="ECO:0000256" key="4">
    <source>
        <dbReference type="SAM" id="Coils"/>
    </source>
</evidence>
<dbReference type="Gene3D" id="2.40.30.170">
    <property type="match status" value="1"/>
</dbReference>
<dbReference type="NCBIfam" id="TIGR01730">
    <property type="entry name" value="RND_mfp"/>
    <property type="match status" value="1"/>
</dbReference>
<evidence type="ECO:0000259" key="7">
    <source>
        <dbReference type="Pfam" id="PF25989"/>
    </source>
</evidence>
<gene>
    <name evidence="9" type="ORF">H0185_10730</name>
</gene>
<protein>
    <submittedName>
        <fullName evidence="9">Efflux RND transporter periplasmic adaptor subunit</fullName>
    </submittedName>
</protein>
<evidence type="ECO:0000259" key="8">
    <source>
        <dbReference type="Pfam" id="PF25990"/>
    </source>
</evidence>
<dbReference type="InterPro" id="IPR058639">
    <property type="entry name" value="BSH_YknX-like"/>
</dbReference>
<keyword evidence="10" id="KW-1185">Reference proteome</keyword>
<reference evidence="9 10" key="1">
    <citation type="submission" date="2020-07" db="EMBL/GenBank/DDBJ databases">
        <title>Fungal Genomes of the International Space Station.</title>
        <authorList>
            <person name="Seuylemezian A."/>
            <person name="Singh N.K."/>
            <person name="Wood J."/>
            <person name="Venkateswaran K."/>
        </authorList>
    </citation>
    <scope>NUCLEOTIDE SEQUENCE [LARGE SCALE GENOMIC DNA]</scope>
    <source>
        <strain evidence="9 10">PL-B2</strain>
    </source>
</reference>
<dbReference type="InterPro" id="IPR058638">
    <property type="entry name" value="HH_YknX-like"/>
</dbReference>
<dbReference type="Gene3D" id="2.40.420.20">
    <property type="match status" value="1"/>
</dbReference>
<feature type="domain" description="YknX-like beta-barrel" evidence="8">
    <location>
        <begin position="217"/>
        <end position="297"/>
    </location>
</feature>